<dbReference type="GO" id="GO:0005524">
    <property type="term" value="F:ATP binding"/>
    <property type="evidence" value="ECO:0007669"/>
    <property type="project" value="UniProtKB-KW"/>
</dbReference>
<evidence type="ECO:0000256" key="7">
    <source>
        <dbReference type="ARBA" id="ARBA00022490"/>
    </source>
</evidence>
<dbReference type="EC" id="2.7.2.3" evidence="5 13"/>
<dbReference type="SUPFAM" id="SSF53748">
    <property type="entry name" value="Phosphoglycerate kinase"/>
    <property type="match status" value="1"/>
</dbReference>
<feature type="binding site" evidence="14">
    <location>
        <position position="35"/>
    </location>
    <ligand>
        <name>(2R)-3-phosphoglycerate</name>
        <dbReference type="ChEBI" id="CHEBI:58272"/>
    </ligand>
</feature>
<reference evidence="17 18" key="1">
    <citation type="submission" date="2012-12" db="EMBL/GenBank/DDBJ databases">
        <title>Genome assembly of Fulvivirga imtechensis AK7.</title>
        <authorList>
            <person name="Nupur N."/>
            <person name="Khatri I."/>
            <person name="Kumar R."/>
            <person name="Subramanian S."/>
            <person name="Pinnaka A."/>
        </authorList>
    </citation>
    <scope>NUCLEOTIDE SEQUENCE [LARGE SCALE GENOMIC DNA]</scope>
    <source>
        <strain evidence="17 18">AK7</strain>
    </source>
</reference>
<dbReference type="InterPro" id="IPR015824">
    <property type="entry name" value="Phosphoglycerate_kinase_N"/>
</dbReference>
<protein>
    <recommendedName>
        <fullName evidence="6 13">Phosphoglycerate kinase</fullName>
        <ecNumber evidence="5 13">2.7.2.3</ecNumber>
    </recommendedName>
</protein>
<keyword evidence="9 13" id="KW-0547">Nucleotide-binding</keyword>
<feature type="binding site" evidence="13 15">
    <location>
        <begin position="351"/>
        <end position="354"/>
    </location>
    <ligand>
        <name>ATP</name>
        <dbReference type="ChEBI" id="CHEBI:30616"/>
    </ligand>
</feature>
<evidence type="ECO:0000256" key="3">
    <source>
        <dbReference type="ARBA" id="ARBA00008982"/>
    </source>
</evidence>
<dbReference type="InterPro" id="IPR001576">
    <property type="entry name" value="Phosphoglycerate_kinase"/>
</dbReference>
<evidence type="ECO:0000256" key="13">
    <source>
        <dbReference type="HAMAP-Rule" id="MF_00145"/>
    </source>
</evidence>
<dbReference type="Pfam" id="PF00162">
    <property type="entry name" value="PGK"/>
    <property type="match status" value="1"/>
</dbReference>
<evidence type="ECO:0000313" key="17">
    <source>
        <dbReference type="EMBL" id="ELR68362.1"/>
    </source>
</evidence>
<evidence type="ECO:0000256" key="14">
    <source>
        <dbReference type="PIRSR" id="PIRSR000724-1"/>
    </source>
</evidence>
<dbReference type="UniPathway" id="UPA00109">
    <property type="reaction ID" value="UER00185"/>
</dbReference>
<comment type="catalytic activity">
    <reaction evidence="1 13 16">
        <text>(2R)-3-phosphoglycerate + ATP = (2R)-3-phospho-glyceroyl phosphate + ADP</text>
        <dbReference type="Rhea" id="RHEA:14801"/>
        <dbReference type="ChEBI" id="CHEBI:30616"/>
        <dbReference type="ChEBI" id="CHEBI:57604"/>
        <dbReference type="ChEBI" id="CHEBI:58272"/>
        <dbReference type="ChEBI" id="CHEBI:456216"/>
        <dbReference type="EC" id="2.7.2.3"/>
    </reaction>
</comment>
<dbReference type="EMBL" id="AMZN01000117">
    <property type="protein sequence ID" value="ELR68362.1"/>
    <property type="molecule type" value="Genomic_DNA"/>
</dbReference>
<feature type="binding site" evidence="13">
    <location>
        <position position="117"/>
    </location>
    <ligand>
        <name>substrate</name>
    </ligand>
</feature>
<feature type="binding site" evidence="13 14">
    <location>
        <begin position="58"/>
        <end position="61"/>
    </location>
    <ligand>
        <name>substrate</name>
    </ligand>
</feature>
<evidence type="ECO:0000256" key="2">
    <source>
        <dbReference type="ARBA" id="ARBA00004838"/>
    </source>
</evidence>
<dbReference type="GO" id="GO:0043531">
    <property type="term" value="F:ADP binding"/>
    <property type="evidence" value="ECO:0007669"/>
    <property type="project" value="TreeGrafter"/>
</dbReference>
<sequence length="402" mass="44536">MKTIDEINWKGKKALIRVDFNVPLDDQHRILDHTRIEGAMPTLEHILDQQGSIILMSHLGRPKGKYDEDLSLKHVVQELEKRLNRSVKFAPDCIGKEAQDKARHLKNGEVLLLENLRFHAGEREGSAAFAGELASLGDAYVNDAFGASHRRHASITEVPKYFREKFGGELLELEMEKIDLLLEKPKAPVTIILGGAKITDKIGTIEALLDKANYILIGGGMAYTFIKAQEGQIGKSLVDENQLEVARWLLNKSKRSKARIVLPVDSVISKSAEDPKTRVVASREIEDDFMGGDIGPETRRIFTEIIARSNTIFWNGPLGIFEKEHFQEGTQTIAQAIADATGRDAYTLVGGGDTTASITRFFLQGSFWHVSTGGGALLEYMEKRELPGIDAVSVPSETVLFS</sequence>
<comment type="similarity">
    <text evidence="3 13 16">Belongs to the phosphoglycerate kinase family.</text>
</comment>
<name>L8JLV0_9BACT</name>
<dbReference type="OrthoDB" id="9808460at2"/>
<accession>L8JLV0</accession>
<dbReference type="HAMAP" id="MF_00145">
    <property type="entry name" value="Phosphoglyc_kinase"/>
    <property type="match status" value="1"/>
</dbReference>
<keyword evidence="10 13" id="KW-0418">Kinase</keyword>
<dbReference type="PIRSF" id="PIRSF000724">
    <property type="entry name" value="Pgk"/>
    <property type="match status" value="1"/>
</dbReference>
<keyword evidence="11 13" id="KW-0067">ATP-binding</keyword>
<evidence type="ECO:0000256" key="1">
    <source>
        <dbReference type="ARBA" id="ARBA00000642"/>
    </source>
</evidence>
<feature type="binding site" evidence="13">
    <location>
        <position position="150"/>
    </location>
    <ligand>
        <name>substrate</name>
    </ligand>
</feature>
<evidence type="ECO:0000256" key="16">
    <source>
        <dbReference type="RuleBase" id="RU000532"/>
    </source>
</evidence>
<keyword evidence="18" id="KW-1185">Reference proteome</keyword>
<evidence type="ECO:0000256" key="5">
    <source>
        <dbReference type="ARBA" id="ARBA00013061"/>
    </source>
</evidence>
<feature type="binding site" evidence="13">
    <location>
        <position position="291"/>
    </location>
    <ligand>
        <name>ATP</name>
        <dbReference type="ChEBI" id="CHEBI:30616"/>
    </ligand>
</feature>
<dbReference type="AlphaFoldDB" id="L8JLV0"/>
<dbReference type="Gene3D" id="3.40.50.1260">
    <property type="entry name" value="Phosphoglycerate kinase, N-terminal domain"/>
    <property type="match status" value="2"/>
</dbReference>
<comment type="subcellular location">
    <subcellularLocation>
        <location evidence="13">Cytoplasm</location>
    </subcellularLocation>
</comment>
<dbReference type="Proteomes" id="UP000011135">
    <property type="component" value="Unassembled WGS sequence"/>
</dbReference>
<evidence type="ECO:0000313" key="18">
    <source>
        <dbReference type="Proteomes" id="UP000011135"/>
    </source>
</evidence>
<evidence type="ECO:0000256" key="6">
    <source>
        <dbReference type="ARBA" id="ARBA00016471"/>
    </source>
</evidence>
<dbReference type="FunFam" id="3.40.50.1260:FF:000031">
    <property type="entry name" value="Phosphoglycerate kinase 1"/>
    <property type="match status" value="1"/>
</dbReference>
<comment type="caution">
    <text evidence="17">The sequence shown here is derived from an EMBL/GenBank/DDBJ whole genome shotgun (WGS) entry which is preliminary data.</text>
</comment>
<dbReference type="GO" id="GO:0006094">
    <property type="term" value="P:gluconeogenesis"/>
    <property type="evidence" value="ECO:0007669"/>
    <property type="project" value="TreeGrafter"/>
</dbReference>
<dbReference type="STRING" id="1237149.C900_00461"/>
<feature type="binding site" evidence="13 15">
    <location>
        <position position="201"/>
    </location>
    <ligand>
        <name>ATP</name>
        <dbReference type="ChEBI" id="CHEBI:30616"/>
    </ligand>
</feature>
<dbReference type="PATRIC" id="fig|1237149.3.peg.5577"/>
<dbReference type="RefSeq" id="WP_009583380.1">
    <property type="nucleotide sequence ID" value="NZ_AMZN01000117.1"/>
</dbReference>
<dbReference type="GO" id="GO:0005829">
    <property type="term" value="C:cytosol"/>
    <property type="evidence" value="ECO:0007669"/>
    <property type="project" value="TreeGrafter"/>
</dbReference>
<feature type="binding site" evidence="13 15">
    <location>
        <position position="322"/>
    </location>
    <ligand>
        <name>ATP</name>
        <dbReference type="ChEBI" id="CHEBI:30616"/>
    </ligand>
</feature>
<feature type="binding site" evidence="14">
    <location>
        <position position="150"/>
    </location>
    <ligand>
        <name>(2R)-3-phosphoglycerate</name>
        <dbReference type="ChEBI" id="CHEBI:58272"/>
    </ligand>
</feature>
<evidence type="ECO:0000256" key="11">
    <source>
        <dbReference type="ARBA" id="ARBA00022840"/>
    </source>
</evidence>
<dbReference type="GO" id="GO:0006096">
    <property type="term" value="P:glycolytic process"/>
    <property type="evidence" value="ECO:0007669"/>
    <property type="project" value="UniProtKB-UniRule"/>
</dbReference>
<organism evidence="17 18">
    <name type="scientific">Fulvivirga imtechensis AK7</name>
    <dbReference type="NCBI Taxonomy" id="1237149"/>
    <lineage>
        <taxon>Bacteria</taxon>
        <taxon>Pseudomonadati</taxon>
        <taxon>Bacteroidota</taxon>
        <taxon>Cytophagia</taxon>
        <taxon>Cytophagales</taxon>
        <taxon>Fulvivirgaceae</taxon>
        <taxon>Fulvivirga</taxon>
    </lineage>
</organism>
<evidence type="ECO:0000256" key="15">
    <source>
        <dbReference type="PIRSR" id="PIRSR000724-2"/>
    </source>
</evidence>
<evidence type="ECO:0000256" key="9">
    <source>
        <dbReference type="ARBA" id="ARBA00022741"/>
    </source>
</evidence>
<evidence type="ECO:0000256" key="8">
    <source>
        <dbReference type="ARBA" id="ARBA00022679"/>
    </source>
</evidence>
<evidence type="ECO:0000256" key="4">
    <source>
        <dbReference type="ARBA" id="ARBA00011245"/>
    </source>
</evidence>
<evidence type="ECO:0000256" key="10">
    <source>
        <dbReference type="ARBA" id="ARBA00022777"/>
    </source>
</evidence>
<dbReference type="PANTHER" id="PTHR11406:SF23">
    <property type="entry name" value="PHOSPHOGLYCERATE KINASE 1, CHLOROPLASTIC-RELATED"/>
    <property type="match status" value="1"/>
</dbReference>
<dbReference type="GO" id="GO:0004618">
    <property type="term" value="F:phosphoglycerate kinase activity"/>
    <property type="evidence" value="ECO:0007669"/>
    <property type="project" value="UniProtKB-UniRule"/>
</dbReference>
<dbReference type="PANTHER" id="PTHR11406">
    <property type="entry name" value="PHOSPHOGLYCERATE KINASE"/>
    <property type="match status" value="1"/>
</dbReference>
<dbReference type="eggNOG" id="COG0126">
    <property type="taxonomic scope" value="Bacteria"/>
</dbReference>
<comment type="pathway">
    <text evidence="2 13">Carbohydrate degradation; glycolysis; pyruvate from D-glyceraldehyde 3-phosphate: step 2/5.</text>
</comment>
<proteinExistence type="inferred from homology"/>
<evidence type="ECO:0000256" key="12">
    <source>
        <dbReference type="ARBA" id="ARBA00023152"/>
    </source>
</evidence>
<gene>
    <name evidence="13" type="primary">pgk</name>
    <name evidence="17" type="ORF">C900_00461</name>
</gene>
<comment type="subunit">
    <text evidence="4 13">Monomer.</text>
</comment>
<keyword evidence="7 13" id="KW-0963">Cytoplasm</keyword>
<feature type="binding site" evidence="13">
    <location>
        <position position="35"/>
    </location>
    <ligand>
        <name>substrate</name>
    </ligand>
</feature>
<keyword evidence="8 13" id="KW-0808">Transferase</keyword>
<feature type="binding site" evidence="14">
    <location>
        <position position="117"/>
    </location>
    <ligand>
        <name>(2R)-3-phosphoglycerate</name>
        <dbReference type="ChEBI" id="CHEBI:58272"/>
    </ligand>
</feature>
<dbReference type="InterPro" id="IPR036043">
    <property type="entry name" value="Phosphoglycerate_kinase_sf"/>
</dbReference>
<keyword evidence="12 13" id="KW-0324">Glycolysis</keyword>
<dbReference type="PRINTS" id="PR00477">
    <property type="entry name" value="PHGLYCKINASE"/>
</dbReference>
<feature type="binding site" evidence="13 14">
    <location>
        <begin position="19"/>
        <end position="21"/>
    </location>
    <ligand>
        <name>substrate</name>
    </ligand>
</feature>
<dbReference type="FunFam" id="3.40.50.1260:FF:000006">
    <property type="entry name" value="Phosphoglycerate kinase"/>
    <property type="match status" value="1"/>
</dbReference>